<keyword evidence="1" id="KW-0472">Membrane</keyword>
<dbReference type="EMBL" id="PZKE01000010">
    <property type="protein sequence ID" value="PTE13957.1"/>
    <property type="molecule type" value="Genomic_DNA"/>
</dbReference>
<keyword evidence="1" id="KW-0812">Transmembrane</keyword>
<name>A0A2T4J801_FUSBL</name>
<dbReference type="AlphaFoldDB" id="A0A2T4J801"/>
<reference evidence="2 3" key="1">
    <citation type="submission" date="2018-03" db="EMBL/GenBank/DDBJ databases">
        <title>Rhodobacter blasticus.</title>
        <authorList>
            <person name="Meyer T.E."/>
            <person name="Miller S."/>
            <person name="Lodha T."/>
            <person name="Gandham S."/>
            <person name="Chintalapati S."/>
            <person name="Chintalapati V.R."/>
        </authorList>
    </citation>
    <scope>NUCLEOTIDE SEQUENCE [LARGE SCALE GENOMIC DNA]</scope>
    <source>
        <strain evidence="2 3">DSM 2131</strain>
    </source>
</reference>
<dbReference type="Proteomes" id="UP000241362">
    <property type="component" value="Unassembled WGS sequence"/>
</dbReference>
<comment type="caution">
    <text evidence="2">The sequence shown here is derived from an EMBL/GenBank/DDBJ whole genome shotgun (WGS) entry which is preliminary data.</text>
</comment>
<evidence type="ECO:0000256" key="1">
    <source>
        <dbReference type="SAM" id="Phobius"/>
    </source>
</evidence>
<keyword evidence="3" id="KW-1185">Reference proteome</keyword>
<gene>
    <name evidence="2" type="ORF">C5F44_11600</name>
</gene>
<evidence type="ECO:0000313" key="2">
    <source>
        <dbReference type="EMBL" id="PTE13957.1"/>
    </source>
</evidence>
<evidence type="ECO:0000313" key="3">
    <source>
        <dbReference type="Proteomes" id="UP000241362"/>
    </source>
</evidence>
<proteinExistence type="predicted"/>
<dbReference type="RefSeq" id="WP_107673701.1">
    <property type="nucleotide sequence ID" value="NZ_PZKE01000010.1"/>
</dbReference>
<protein>
    <submittedName>
        <fullName evidence="2">Uncharacterized protein</fullName>
    </submittedName>
</protein>
<feature type="transmembrane region" description="Helical" evidence="1">
    <location>
        <begin position="39"/>
        <end position="58"/>
    </location>
</feature>
<organism evidence="2 3">
    <name type="scientific">Fuscovulum blasticum DSM 2131</name>
    <dbReference type="NCBI Taxonomy" id="1188250"/>
    <lineage>
        <taxon>Bacteria</taxon>
        <taxon>Pseudomonadati</taxon>
        <taxon>Pseudomonadota</taxon>
        <taxon>Alphaproteobacteria</taxon>
        <taxon>Rhodobacterales</taxon>
        <taxon>Paracoccaceae</taxon>
        <taxon>Pseudogemmobacter</taxon>
    </lineage>
</organism>
<keyword evidence="1" id="KW-1133">Transmembrane helix</keyword>
<sequence length="194" mass="20888">MSLIRPEVTSLMRRWVDPAAGLATVAVGVWTIAKGGWLPLFAGLAFVGLGAGWAILGLRRARFDIDPGAPGLVEVTEARVRYLHPKLGGEISLDDLAELRLTKFRGRQMWRLNETNGRALLIPLDAAGAPALFDTFSALPGLSSAALVAALQGKAPEPEEDLSRLPTLALDETRVWRRPVSNVISFRDEGAGRA</sequence>
<accession>A0A2T4J801</accession>